<evidence type="ECO:0000256" key="2">
    <source>
        <dbReference type="ARBA" id="ARBA00023027"/>
    </source>
</evidence>
<evidence type="ECO:0000256" key="1">
    <source>
        <dbReference type="ARBA" id="ARBA00022801"/>
    </source>
</evidence>
<keyword evidence="11" id="KW-1185">Reference proteome</keyword>
<name>A0ABW9A8H0_9BURK</name>
<gene>
    <name evidence="10" type="ORF">PQR62_12340</name>
</gene>
<dbReference type="EC" id="3.2.2.5" evidence="4"/>
<dbReference type="InterPro" id="IPR041486">
    <property type="entry name" value="ThsA_STALD"/>
</dbReference>
<dbReference type="InterPro" id="IPR026590">
    <property type="entry name" value="Ssirtuin_cat_dom"/>
</dbReference>
<dbReference type="Pfam" id="PF13289">
    <property type="entry name" value="SIR2_2"/>
    <property type="match status" value="1"/>
</dbReference>
<keyword evidence="3" id="KW-0051">Antiviral defense</keyword>
<dbReference type="RefSeq" id="WP_408158246.1">
    <property type="nucleotide sequence ID" value="NZ_JAQQFM010000005.1"/>
</dbReference>
<keyword evidence="2" id="KW-0520">NAD</keyword>
<evidence type="ECO:0000256" key="6">
    <source>
        <dbReference type="ARBA" id="ARBA00035033"/>
    </source>
</evidence>
<comment type="caution">
    <text evidence="10">The sequence shown here is derived from an EMBL/GenBank/DDBJ whole genome shotgun (WGS) entry which is preliminary data.</text>
</comment>
<feature type="domain" description="Deacetylase sirtuin-type" evidence="9">
    <location>
        <begin position="11"/>
        <end position="284"/>
    </location>
</feature>
<reference evidence="10 11" key="1">
    <citation type="journal article" date="2024" name="Chem. Sci.">
        <title>Discovery of megapolipeptins by genome mining of a Burkholderiales bacteria collection.</title>
        <authorList>
            <person name="Paulo B.S."/>
            <person name="Recchia M.J.J."/>
            <person name="Lee S."/>
            <person name="Fergusson C.H."/>
            <person name="Romanowski S.B."/>
            <person name="Hernandez A."/>
            <person name="Krull N."/>
            <person name="Liu D.Y."/>
            <person name="Cavanagh H."/>
            <person name="Bos A."/>
            <person name="Gray C.A."/>
            <person name="Murphy B.T."/>
            <person name="Linington R.G."/>
            <person name="Eustaquio A.S."/>
        </authorList>
    </citation>
    <scope>NUCLEOTIDE SEQUENCE [LARGE SCALE GENOMIC DNA]</scope>
    <source>
        <strain evidence="10 11">RL21-008-BIB-A</strain>
    </source>
</reference>
<keyword evidence="1" id="KW-0378">Hydrolase</keyword>
<accession>A0ABW9A8H0</accession>
<dbReference type="Pfam" id="PF18185">
    <property type="entry name" value="STALD"/>
    <property type="match status" value="1"/>
</dbReference>
<evidence type="ECO:0000256" key="8">
    <source>
        <dbReference type="PROSITE-ProRule" id="PRU00236"/>
    </source>
</evidence>
<evidence type="ECO:0000256" key="5">
    <source>
        <dbReference type="ARBA" id="ARBA00035014"/>
    </source>
</evidence>
<evidence type="ECO:0000313" key="10">
    <source>
        <dbReference type="EMBL" id="MFL9925058.1"/>
    </source>
</evidence>
<dbReference type="Proteomes" id="UP001629246">
    <property type="component" value="Unassembled WGS sequence"/>
</dbReference>
<evidence type="ECO:0000256" key="4">
    <source>
        <dbReference type="ARBA" id="ARBA00034327"/>
    </source>
</evidence>
<dbReference type="PROSITE" id="PS50305">
    <property type="entry name" value="SIRTUIN"/>
    <property type="match status" value="1"/>
</dbReference>
<evidence type="ECO:0000256" key="3">
    <source>
        <dbReference type="ARBA" id="ARBA00023118"/>
    </source>
</evidence>
<dbReference type="EMBL" id="JAQQFM010000005">
    <property type="protein sequence ID" value="MFL9925058.1"/>
    <property type="molecule type" value="Genomic_DNA"/>
</dbReference>
<dbReference type="SUPFAM" id="SSF52467">
    <property type="entry name" value="DHS-like NAD/FAD-binding domain"/>
    <property type="match status" value="1"/>
</dbReference>
<dbReference type="CDD" id="cd01406">
    <property type="entry name" value="SIR2-like"/>
    <property type="match status" value="1"/>
</dbReference>
<dbReference type="InterPro" id="IPR029035">
    <property type="entry name" value="DHS-like_NAD/FAD-binding_dom"/>
</dbReference>
<comment type="similarity">
    <text evidence="5">Belongs to the soluble Thoeris ThsA family.</text>
</comment>
<comment type="caution">
    <text evidence="8">Lacks conserved residue(s) required for the propagation of feature annotation.</text>
</comment>
<sequence length="493" mass="54982">MNTPNYAFAAEREQRRFIVNFGDKVLNGEAALFVGAGVSRSAGFVDWKALLRNVAEELDLDIGKEHDLLALAQYHVNGNGGRYELNQQLIDAFTRDATKTHVHDILGRLPIDTVWTTNYDQLLEKAYETAGRRVEVKLSIQNLAQARRGRDITLYKMHGCITQPHDAVLTKQDYEIYDTTRRLFTDSLKGDFIEKTLLFLGFSFTDPNVERILAKVREQLGQNQRAHYWITRRPPKICPEGRRPSEDMEYDRRKAELQSADLRRYGIQTIWVDDYADIPHLLRALEAYVMRRGVFVAGAAKDPAPLGRESLDQLSRLLGATIIGRGFNLVSGFGVGIAEQTILGAFHAVYESTQAQPADRILIRPFPGNAPLSTRADAFKRHREDLISRVGAIVVLAGNKADNNDAPMLSPGVEEEVQIALSLGKPIIPVGISGHIARKIWEAATTDPHRYLPGIHCEAELATLGKPDASIQEVSDAIGTLLERAERLASTKN</sequence>
<comment type="catalytic activity">
    <reaction evidence="7">
        <text>NAD(+) + H2O = ADP-D-ribose + nicotinamide + H(+)</text>
        <dbReference type="Rhea" id="RHEA:16301"/>
        <dbReference type="ChEBI" id="CHEBI:15377"/>
        <dbReference type="ChEBI" id="CHEBI:15378"/>
        <dbReference type="ChEBI" id="CHEBI:17154"/>
        <dbReference type="ChEBI" id="CHEBI:57540"/>
        <dbReference type="ChEBI" id="CHEBI:57967"/>
        <dbReference type="EC" id="3.2.2.5"/>
    </reaction>
    <physiologicalReaction direction="left-to-right" evidence="7">
        <dbReference type="Rhea" id="RHEA:16302"/>
    </physiologicalReaction>
</comment>
<evidence type="ECO:0000256" key="7">
    <source>
        <dbReference type="ARBA" id="ARBA00047575"/>
    </source>
</evidence>
<organism evidence="10 11">
    <name type="scientific">Herbaspirillum lusitanum</name>
    <dbReference type="NCBI Taxonomy" id="213312"/>
    <lineage>
        <taxon>Bacteria</taxon>
        <taxon>Pseudomonadati</taxon>
        <taxon>Pseudomonadota</taxon>
        <taxon>Betaproteobacteria</taxon>
        <taxon>Burkholderiales</taxon>
        <taxon>Oxalobacteraceae</taxon>
        <taxon>Herbaspirillum</taxon>
    </lineage>
</organism>
<evidence type="ECO:0000313" key="11">
    <source>
        <dbReference type="Proteomes" id="UP001629246"/>
    </source>
</evidence>
<evidence type="ECO:0000259" key="9">
    <source>
        <dbReference type="PROSITE" id="PS50305"/>
    </source>
</evidence>
<protein>
    <recommendedName>
        <fullName evidence="6">NAD(+) hydrolase ThsA</fullName>
        <ecNumber evidence="4">3.2.2.5</ecNumber>
    </recommendedName>
</protein>
<dbReference type="Gene3D" id="3.40.50.450">
    <property type="match status" value="1"/>
</dbReference>
<proteinExistence type="inferred from homology"/>